<dbReference type="InterPro" id="IPR017441">
    <property type="entry name" value="Protein_kinase_ATP_BS"/>
</dbReference>
<dbReference type="InterPro" id="IPR011009">
    <property type="entry name" value="Kinase-like_dom_sf"/>
</dbReference>
<keyword evidence="5" id="KW-1185">Reference proteome</keyword>
<evidence type="ECO:0000313" key="4">
    <source>
        <dbReference type="EMBL" id="KAK8078015.1"/>
    </source>
</evidence>
<evidence type="ECO:0000256" key="2">
    <source>
        <dbReference type="SAM" id="MobiDB-lite"/>
    </source>
</evidence>
<feature type="compositionally biased region" description="Polar residues" evidence="2">
    <location>
        <begin position="85"/>
        <end position="94"/>
    </location>
</feature>
<feature type="domain" description="Protein kinase" evidence="3">
    <location>
        <begin position="47"/>
        <end position="114"/>
    </location>
</feature>
<name>A0ABR1W3F1_9PEZI</name>
<comment type="caution">
    <text evidence="4">The sequence shown here is derived from an EMBL/GenBank/DDBJ whole genome shotgun (WGS) entry which is preliminary data.</text>
</comment>
<organism evidence="4 5">
    <name type="scientific">Apiospora saccharicola</name>
    <dbReference type="NCBI Taxonomy" id="335842"/>
    <lineage>
        <taxon>Eukaryota</taxon>
        <taxon>Fungi</taxon>
        <taxon>Dikarya</taxon>
        <taxon>Ascomycota</taxon>
        <taxon>Pezizomycotina</taxon>
        <taxon>Sordariomycetes</taxon>
        <taxon>Xylariomycetidae</taxon>
        <taxon>Amphisphaeriales</taxon>
        <taxon>Apiosporaceae</taxon>
        <taxon>Apiospora</taxon>
    </lineage>
</organism>
<sequence length="114" mass="12404">MLLPLAAAVQFKQPAGGGRRDIEGGIEADRPPRSSIIVDAKRHPSSFQQLEKLGEGTYATVFKGRNRQTGELVALKEIRLDSEEGTPSTATSPVRNRRPPRALKVAKGLEKSRS</sequence>
<evidence type="ECO:0000256" key="1">
    <source>
        <dbReference type="PROSITE-ProRule" id="PRU10141"/>
    </source>
</evidence>
<reference evidence="4 5" key="1">
    <citation type="submission" date="2023-01" db="EMBL/GenBank/DDBJ databases">
        <title>Analysis of 21 Apiospora genomes using comparative genomics revels a genus with tremendous synthesis potential of carbohydrate active enzymes and secondary metabolites.</title>
        <authorList>
            <person name="Sorensen T."/>
        </authorList>
    </citation>
    <scope>NUCLEOTIDE SEQUENCE [LARGE SCALE GENOMIC DNA]</scope>
    <source>
        <strain evidence="4 5">CBS 83171</strain>
    </source>
</reference>
<feature type="binding site" evidence="1">
    <location>
        <position position="76"/>
    </location>
    <ligand>
        <name>ATP</name>
        <dbReference type="ChEBI" id="CHEBI:30616"/>
    </ligand>
</feature>
<keyword evidence="1" id="KW-0547">Nucleotide-binding</keyword>
<protein>
    <recommendedName>
        <fullName evidence="3">Protein kinase domain-containing protein</fullName>
    </recommendedName>
</protein>
<accession>A0ABR1W3F1</accession>
<dbReference type="PROSITE" id="PS00107">
    <property type="entry name" value="PROTEIN_KINASE_ATP"/>
    <property type="match status" value="1"/>
</dbReference>
<dbReference type="SUPFAM" id="SSF56112">
    <property type="entry name" value="Protein kinase-like (PK-like)"/>
    <property type="match status" value="1"/>
</dbReference>
<feature type="region of interest" description="Disordered" evidence="2">
    <location>
        <begin position="79"/>
        <end position="114"/>
    </location>
</feature>
<keyword evidence="1" id="KW-0067">ATP-binding</keyword>
<dbReference type="PROSITE" id="PS50011">
    <property type="entry name" value="PROTEIN_KINASE_DOM"/>
    <property type="match status" value="1"/>
</dbReference>
<dbReference type="Proteomes" id="UP001446871">
    <property type="component" value="Unassembled WGS sequence"/>
</dbReference>
<evidence type="ECO:0000313" key="5">
    <source>
        <dbReference type="Proteomes" id="UP001446871"/>
    </source>
</evidence>
<gene>
    <name evidence="4" type="ORF">PG996_004185</name>
</gene>
<evidence type="ECO:0000259" key="3">
    <source>
        <dbReference type="PROSITE" id="PS50011"/>
    </source>
</evidence>
<proteinExistence type="predicted"/>
<dbReference type="EMBL" id="JAQQWM010000002">
    <property type="protein sequence ID" value="KAK8078015.1"/>
    <property type="molecule type" value="Genomic_DNA"/>
</dbReference>
<dbReference type="Gene3D" id="3.30.200.20">
    <property type="entry name" value="Phosphorylase Kinase, domain 1"/>
    <property type="match status" value="1"/>
</dbReference>
<dbReference type="InterPro" id="IPR000719">
    <property type="entry name" value="Prot_kinase_dom"/>
</dbReference>